<evidence type="ECO:0000256" key="1">
    <source>
        <dbReference type="ARBA" id="ARBA00009995"/>
    </source>
</evidence>
<dbReference type="GO" id="GO:0080044">
    <property type="term" value="F:quercetin 7-O-glucosyltransferase activity"/>
    <property type="evidence" value="ECO:0007669"/>
    <property type="project" value="TreeGrafter"/>
</dbReference>
<dbReference type="OrthoDB" id="5835829at2759"/>
<dbReference type="FunFam" id="3.40.50.2000:FF:000060">
    <property type="entry name" value="Glycosyltransferase"/>
    <property type="match status" value="1"/>
</dbReference>
<organism evidence="6 7">
    <name type="scientific">Chenopodium quinoa</name>
    <name type="common">Quinoa</name>
    <dbReference type="NCBI Taxonomy" id="63459"/>
    <lineage>
        <taxon>Eukaryota</taxon>
        <taxon>Viridiplantae</taxon>
        <taxon>Streptophyta</taxon>
        <taxon>Embryophyta</taxon>
        <taxon>Tracheophyta</taxon>
        <taxon>Spermatophyta</taxon>
        <taxon>Magnoliopsida</taxon>
        <taxon>eudicotyledons</taxon>
        <taxon>Gunneridae</taxon>
        <taxon>Pentapetalae</taxon>
        <taxon>Caryophyllales</taxon>
        <taxon>Chenopodiaceae</taxon>
        <taxon>Chenopodioideae</taxon>
        <taxon>Atripliceae</taxon>
        <taxon>Chenopodium</taxon>
    </lineage>
</organism>
<dbReference type="Pfam" id="PF00201">
    <property type="entry name" value="UDPGT"/>
    <property type="match status" value="1"/>
</dbReference>
<dbReference type="GeneID" id="110699209"/>
<dbReference type="GO" id="GO:0080043">
    <property type="term" value="F:quercetin 3-O-glucosyltransferase activity"/>
    <property type="evidence" value="ECO:0007669"/>
    <property type="project" value="TreeGrafter"/>
</dbReference>
<evidence type="ECO:0000313" key="7">
    <source>
        <dbReference type="Proteomes" id="UP000596660"/>
    </source>
</evidence>
<evidence type="ECO:0000256" key="3">
    <source>
        <dbReference type="ARBA" id="ARBA00051296"/>
    </source>
</evidence>
<gene>
    <name evidence="6" type="primary">LOC110699209</name>
</gene>
<dbReference type="AlphaFoldDB" id="A0A803M3L5"/>
<dbReference type="SMR" id="A0A803M3L5"/>
<name>A0A803M3L5_CHEQI</name>
<dbReference type="Gramene" id="AUR62022814-RA">
    <property type="protein sequence ID" value="AUR62022814-RA:cds"/>
    <property type="gene ID" value="AUR62022814"/>
</dbReference>
<dbReference type="SUPFAM" id="SSF53756">
    <property type="entry name" value="UDP-Glycosyltransferase/glycogen phosphorylase"/>
    <property type="match status" value="1"/>
</dbReference>
<evidence type="ECO:0000313" key="6">
    <source>
        <dbReference type="EnsemblPlants" id="AUR62022814-RA:cds"/>
    </source>
</evidence>
<evidence type="ECO:0000256" key="2">
    <source>
        <dbReference type="ARBA" id="ARBA00022679"/>
    </source>
</evidence>
<dbReference type="FunFam" id="3.40.50.2000:FF:000120">
    <property type="entry name" value="UDP-glycosyltransferase 76C1"/>
    <property type="match status" value="1"/>
</dbReference>
<reference evidence="6" key="1">
    <citation type="journal article" date="2017" name="Nature">
        <title>The genome of Chenopodium quinoa.</title>
        <authorList>
            <person name="Jarvis D.E."/>
            <person name="Ho Y.S."/>
            <person name="Lightfoot D.J."/>
            <person name="Schmoeckel S.M."/>
            <person name="Li B."/>
            <person name="Borm T.J.A."/>
            <person name="Ohyanagi H."/>
            <person name="Mineta K."/>
            <person name="Michell C.T."/>
            <person name="Saber N."/>
            <person name="Kharbatia N.M."/>
            <person name="Rupper R.R."/>
            <person name="Sharp A.R."/>
            <person name="Dally N."/>
            <person name="Boughton B.A."/>
            <person name="Woo Y.H."/>
            <person name="Gao G."/>
            <person name="Schijlen E.G.W.M."/>
            <person name="Guo X."/>
            <person name="Momin A.A."/>
            <person name="Negrao S."/>
            <person name="Al-Babili S."/>
            <person name="Gehring C."/>
            <person name="Roessner U."/>
            <person name="Jung C."/>
            <person name="Murphy K."/>
            <person name="Arold S.T."/>
            <person name="Gojobori T."/>
            <person name="van der Linden C.G."/>
            <person name="van Loo E.N."/>
            <person name="Jellen E.N."/>
            <person name="Maughan P.J."/>
            <person name="Tester M."/>
        </authorList>
    </citation>
    <scope>NUCLEOTIDE SEQUENCE [LARGE SCALE GENOMIC DNA]</scope>
    <source>
        <strain evidence="6">cv. PI 614886</strain>
    </source>
</reference>
<reference evidence="6" key="2">
    <citation type="submission" date="2021-03" db="UniProtKB">
        <authorList>
            <consortium name="EnsemblPlants"/>
        </authorList>
    </citation>
    <scope>IDENTIFICATION</scope>
</reference>
<keyword evidence="2" id="KW-0808">Transferase</keyword>
<dbReference type="KEGG" id="cqi:110699209"/>
<proteinExistence type="inferred from homology"/>
<protein>
    <recommendedName>
        <fullName evidence="4">2-hydroxyflavanone C-glucosyltransferase</fullName>
        <ecNumber evidence="4">2.4.1.360</ecNumber>
    </recommendedName>
    <alternativeName>
        <fullName evidence="5">UDP-glucose:2-hydroxyflavanone C-glucosyltransferase</fullName>
    </alternativeName>
</protein>
<dbReference type="Gene3D" id="3.40.50.2000">
    <property type="entry name" value="Glycogen Phosphorylase B"/>
    <property type="match status" value="2"/>
</dbReference>
<dbReference type="PANTHER" id="PTHR11926:SF1374">
    <property type="entry name" value="UDP-GLYCOSYLTRANSFERASE 76F1-RELATED"/>
    <property type="match status" value="1"/>
</dbReference>
<comment type="similarity">
    <text evidence="1">Belongs to the UDP-glycosyltransferase family.</text>
</comment>
<dbReference type="Proteomes" id="UP000596660">
    <property type="component" value="Unplaced"/>
</dbReference>
<dbReference type="EC" id="2.4.1.360" evidence="4"/>
<dbReference type="OMA" id="RREMYLP"/>
<accession>A0A803M3L5</accession>
<dbReference type="InterPro" id="IPR002213">
    <property type="entry name" value="UDP_glucos_trans"/>
</dbReference>
<dbReference type="GO" id="GO:0120514">
    <property type="term" value="F:2-hydroxyflavanone C-glucosyltransferase activity"/>
    <property type="evidence" value="ECO:0007669"/>
    <property type="project" value="UniProtKB-EC"/>
</dbReference>
<evidence type="ECO:0000256" key="5">
    <source>
        <dbReference type="ARBA" id="ARBA00082568"/>
    </source>
</evidence>
<dbReference type="CDD" id="cd03784">
    <property type="entry name" value="GT1_Gtf-like"/>
    <property type="match status" value="1"/>
</dbReference>
<dbReference type="RefSeq" id="XP_021732394.1">
    <property type="nucleotide sequence ID" value="XM_021876702.1"/>
</dbReference>
<dbReference type="PANTHER" id="PTHR11926">
    <property type="entry name" value="GLUCOSYL/GLUCURONOSYL TRANSFERASES"/>
    <property type="match status" value="1"/>
</dbReference>
<dbReference type="EnsemblPlants" id="AUR62022814-RA">
    <property type="protein sequence ID" value="AUR62022814-RA:cds"/>
    <property type="gene ID" value="AUR62022814"/>
</dbReference>
<evidence type="ECO:0000256" key="4">
    <source>
        <dbReference type="ARBA" id="ARBA00066896"/>
    </source>
</evidence>
<sequence length="467" mass="52591">MEKQQKSKLCCRVVLFPQPYTGHITPMLNLGNALHSKGFSITVIHTHFNSPNPVEFPNFNFHFIEDVLSKAKTPSSGSLDTITILNKSCLESFRNCLSQILEHASKDREPVACLISDPLWEFAGVVADQLNLPRLALRTGGLLASILYESLPLLQEKGYFPLQDTRKEEPVLEVPPLKVKDLPPEIHHDVLLGMVKETKRNCQGIICNTFKELEGSILDRVRGNFLATPIFLTGPLHKISPTSTSSIVTQEQSSITWLNKQAPNSVLYVSFGTLAAISKEQFLEVAWGLAKSQQPFLWATRPRLINGSEKNEELFPKEFIEIVNQRGHIVSWVPQQQVLAHPAIGGFWTHCGWNSTIESICEGVPMICLPFFGDQKMNARHISDVLKVGLQLEKQLERQEIESVIRRLMVEKEGQEMRERVNALKEKAKCCLMKGESSYESLDQLISHILSFCGAEMVRSRNNQTIP</sequence>
<keyword evidence="7" id="KW-1185">Reference proteome</keyword>
<comment type="catalytic activity">
    <reaction evidence="3">
        <text>a 3'-hydro-2'-hydroxy-beta-oxodihydrochalcone + UDP-alpha-D-glucose = a 3'-(beta-D-glucopyranosyl)-2'-hydroxy-beta-oxodihydrochalcone + UDP + H(+)</text>
        <dbReference type="Rhea" id="RHEA:51504"/>
        <dbReference type="ChEBI" id="CHEBI:15378"/>
        <dbReference type="ChEBI" id="CHEBI:58223"/>
        <dbReference type="ChEBI" id="CHEBI:58885"/>
        <dbReference type="ChEBI" id="CHEBI:142482"/>
        <dbReference type="ChEBI" id="CHEBI:142483"/>
        <dbReference type="EC" id="2.4.1.360"/>
    </reaction>
    <physiologicalReaction direction="left-to-right" evidence="3">
        <dbReference type="Rhea" id="RHEA:51505"/>
    </physiologicalReaction>
</comment>